<keyword evidence="1" id="KW-0547">Nucleotide-binding</keyword>
<dbReference type="RefSeq" id="WP_006638368.1">
    <property type="nucleotide sequence ID" value="NZ_BORD01000002.1"/>
</dbReference>
<dbReference type="SUPFAM" id="SSF54285">
    <property type="entry name" value="MoaD/ThiS"/>
    <property type="match status" value="1"/>
</dbReference>
<name>A0ABN5AG99_9BACI</name>
<reference evidence="4 5" key="1">
    <citation type="submission" date="2017-06" db="EMBL/GenBank/DDBJ databases">
        <title>Genome sequence of Bacillus sonorensis strain SRCM101395.</title>
        <authorList>
            <person name="Cho S.H."/>
        </authorList>
    </citation>
    <scope>NUCLEOTIDE SEQUENCE [LARGE SCALE GENOMIC DNA]</scope>
    <source>
        <strain evidence="4 5">SRCM101395</strain>
    </source>
</reference>
<dbReference type="CDD" id="cd00754">
    <property type="entry name" value="Ubl_MoaD"/>
    <property type="match status" value="1"/>
</dbReference>
<dbReference type="GeneID" id="92852751"/>
<dbReference type="Gene3D" id="3.10.20.30">
    <property type="match status" value="1"/>
</dbReference>
<accession>A0ABN5AG99</accession>
<evidence type="ECO:0000256" key="1">
    <source>
        <dbReference type="ARBA" id="ARBA00022741"/>
    </source>
</evidence>
<dbReference type="PANTHER" id="PTHR33359:SF1">
    <property type="entry name" value="MOLYBDOPTERIN SYNTHASE SULFUR CARRIER SUBUNIT"/>
    <property type="match status" value="1"/>
</dbReference>
<dbReference type="InterPro" id="IPR003749">
    <property type="entry name" value="ThiS/MoaD-like"/>
</dbReference>
<organism evidence="4 5">
    <name type="scientific">Bacillus sonorensis</name>
    <dbReference type="NCBI Taxonomy" id="119858"/>
    <lineage>
        <taxon>Bacteria</taxon>
        <taxon>Bacillati</taxon>
        <taxon>Bacillota</taxon>
        <taxon>Bacilli</taxon>
        <taxon>Bacillales</taxon>
        <taxon>Bacillaceae</taxon>
        <taxon>Bacillus</taxon>
    </lineage>
</organism>
<dbReference type="InterPro" id="IPR012675">
    <property type="entry name" value="Beta-grasp_dom_sf"/>
</dbReference>
<dbReference type="InterPro" id="IPR016155">
    <property type="entry name" value="Mopterin_synth/thiamin_S_b"/>
</dbReference>
<dbReference type="PANTHER" id="PTHR33359">
    <property type="entry name" value="MOLYBDOPTERIN SYNTHASE SULFUR CARRIER SUBUNIT"/>
    <property type="match status" value="1"/>
</dbReference>
<gene>
    <name evidence="4" type="ORF">S101395_03308</name>
</gene>
<dbReference type="NCBIfam" id="TIGR01682">
    <property type="entry name" value="moaD"/>
    <property type="match status" value="1"/>
</dbReference>
<protein>
    <recommendedName>
        <fullName evidence="3">Molybdopterin synthase sulfur carrier subunit</fullName>
    </recommendedName>
</protein>
<evidence type="ECO:0000313" key="4">
    <source>
        <dbReference type="EMBL" id="ASB89815.1"/>
    </source>
</evidence>
<keyword evidence="5" id="KW-1185">Reference proteome</keyword>
<evidence type="ECO:0000256" key="2">
    <source>
        <dbReference type="ARBA" id="ARBA00024200"/>
    </source>
</evidence>
<dbReference type="EMBL" id="CP021920">
    <property type="protein sequence ID" value="ASB89815.1"/>
    <property type="molecule type" value="Genomic_DNA"/>
</dbReference>
<proteinExistence type="inferred from homology"/>
<comment type="similarity">
    <text evidence="2">Belongs to the MoaD family.</text>
</comment>
<dbReference type="Pfam" id="PF02597">
    <property type="entry name" value="ThiS"/>
    <property type="match status" value="1"/>
</dbReference>
<evidence type="ECO:0000256" key="3">
    <source>
        <dbReference type="ARBA" id="ARBA00024247"/>
    </source>
</evidence>
<evidence type="ECO:0000313" key="5">
    <source>
        <dbReference type="Proteomes" id="UP000196877"/>
    </source>
</evidence>
<dbReference type="InterPro" id="IPR044672">
    <property type="entry name" value="MOCS2A"/>
</dbReference>
<dbReference type="Proteomes" id="UP000196877">
    <property type="component" value="Chromosome"/>
</dbReference>
<sequence>MIKILLFAGLAEQAGTQSIMMEEEHTTTDRIRSFLKETYQLQGTDRAMIAVNEVYKRGNSDVKSGDTVAFIPPVSGG</sequence>